<evidence type="ECO:0000313" key="1">
    <source>
        <dbReference type="EMBL" id="GFD57460.1"/>
    </source>
</evidence>
<accession>A0A699XGB8</accession>
<proteinExistence type="predicted"/>
<name>A0A699XGB8_TANCI</name>
<feature type="non-terminal residue" evidence="1">
    <location>
        <position position="87"/>
    </location>
</feature>
<gene>
    <name evidence="1" type="ORF">Tci_929429</name>
</gene>
<protein>
    <submittedName>
        <fullName evidence="1">Uncharacterized protein</fullName>
    </submittedName>
</protein>
<sequence length="87" mass="9485">GLIFPTLRCPLGRACFTTPAFIFEVEESSAAGAARQHGLDVAVMDATAGRPMSREVSYGITNTWDEIVEAMQEIAPTTLERINQRVT</sequence>
<feature type="non-terminal residue" evidence="1">
    <location>
        <position position="1"/>
    </location>
</feature>
<comment type="caution">
    <text evidence="1">The sequence shown here is derived from an EMBL/GenBank/DDBJ whole genome shotgun (WGS) entry which is preliminary data.</text>
</comment>
<reference evidence="1" key="1">
    <citation type="journal article" date="2019" name="Sci. Rep.">
        <title>Draft genome of Tanacetum cinerariifolium, the natural source of mosquito coil.</title>
        <authorList>
            <person name="Yamashiro T."/>
            <person name="Shiraishi A."/>
            <person name="Satake H."/>
            <person name="Nakayama K."/>
        </authorList>
    </citation>
    <scope>NUCLEOTIDE SEQUENCE</scope>
</reference>
<dbReference type="EMBL" id="BKCJ011841348">
    <property type="protein sequence ID" value="GFD57460.1"/>
    <property type="molecule type" value="Genomic_DNA"/>
</dbReference>
<dbReference type="AlphaFoldDB" id="A0A699XGB8"/>
<organism evidence="1">
    <name type="scientific">Tanacetum cinerariifolium</name>
    <name type="common">Dalmatian daisy</name>
    <name type="synonym">Chrysanthemum cinerariifolium</name>
    <dbReference type="NCBI Taxonomy" id="118510"/>
    <lineage>
        <taxon>Eukaryota</taxon>
        <taxon>Viridiplantae</taxon>
        <taxon>Streptophyta</taxon>
        <taxon>Embryophyta</taxon>
        <taxon>Tracheophyta</taxon>
        <taxon>Spermatophyta</taxon>
        <taxon>Magnoliopsida</taxon>
        <taxon>eudicotyledons</taxon>
        <taxon>Gunneridae</taxon>
        <taxon>Pentapetalae</taxon>
        <taxon>asterids</taxon>
        <taxon>campanulids</taxon>
        <taxon>Asterales</taxon>
        <taxon>Asteraceae</taxon>
        <taxon>Asteroideae</taxon>
        <taxon>Anthemideae</taxon>
        <taxon>Anthemidinae</taxon>
        <taxon>Tanacetum</taxon>
    </lineage>
</organism>